<evidence type="ECO:0000256" key="1">
    <source>
        <dbReference type="ARBA" id="ARBA00004141"/>
    </source>
</evidence>
<feature type="transmembrane region" description="Helical" evidence="6">
    <location>
        <begin position="330"/>
        <end position="347"/>
    </location>
</feature>
<keyword evidence="5 6" id="KW-0472">Membrane</keyword>
<protein>
    <recommendedName>
        <fullName evidence="7">ResB-like domain-containing protein</fullName>
    </recommendedName>
</protein>
<dbReference type="GO" id="GO:0016020">
    <property type="term" value="C:membrane"/>
    <property type="evidence" value="ECO:0007669"/>
    <property type="project" value="UniProtKB-SubCell"/>
</dbReference>
<feature type="non-terminal residue" evidence="8">
    <location>
        <position position="348"/>
    </location>
</feature>
<name>A0A382JAM6_9ZZZZ</name>
<feature type="transmembrane region" description="Helical" evidence="6">
    <location>
        <begin position="40"/>
        <end position="67"/>
    </location>
</feature>
<dbReference type="Pfam" id="PF05140">
    <property type="entry name" value="ResB"/>
    <property type="match status" value="1"/>
</dbReference>
<feature type="domain" description="ResB-like" evidence="7">
    <location>
        <begin position="247"/>
        <end position="312"/>
    </location>
</feature>
<dbReference type="AlphaFoldDB" id="A0A382JAM6"/>
<organism evidence="8">
    <name type="scientific">marine metagenome</name>
    <dbReference type="NCBI Taxonomy" id="408172"/>
    <lineage>
        <taxon>unclassified sequences</taxon>
        <taxon>metagenomes</taxon>
        <taxon>ecological metagenomes</taxon>
    </lineage>
</organism>
<evidence type="ECO:0000259" key="7">
    <source>
        <dbReference type="Pfam" id="PF05140"/>
    </source>
</evidence>
<comment type="subcellular location">
    <subcellularLocation>
        <location evidence="1">Membrane</location>
        <topology evidence="1">Multi-pass membrane protein</topology>
    </subcellularLocation>
</comment>
<reference evidence="8" key="1">
    <citation type="submission" date="2018-05" db="EMBL/GenBank/DDBJ databases">
        <authorList>
            <person name="Lanie J.A."/>
            <person name="Ng W.-L."/>
            <person name="Kazmierczak K.M."/>
            <person name="Andrzejewski T.M."/>
            <person name="Davidsen T.M."/>
            <person name="Wayne K.J."/>
            <person name="Tettelin H."/>
            <person name="Glass J.I."/>
            <person name="Rusch D."/>
            <person name="Podicherti R."/>
            <person name="Tsui H.-C.T."/>
            <person name="Winkler M.E."/>
        </authorList>
    </citation>
    <scope>NUCLEOTIDE SEQUENCE</scope>
</reference>
<evidence type="ECO:0000256" key="6">
    <source>
        <dbReference type="SAM" id="Phobius"/>
    </source>
</evidence>
<accession>A0A382JAM6</accession>
<evidence type="ECO:0000256" key="2">
    <source>
        <dbReference type="ARBA" id="ARBA00022692"/>
    </source>
</evidence>
<keyword evidence="2 6" id="KW-0812">Transmembrane</keyword>
<feature type="transmembrane region" description="Helical" evidence="6">
    <location>
        <begin position="79"/>
        <end position="101"/>
    </location>
</feature>
<keyword evidence="3" id="KW-0201">Cytochrome c-type biogenesis</keyword>
<dbReference type="InterPro" id="IPR023494">
    <property type="entry name" value="Cyt_c_bgen_Ccs1/CcsB/ResB"/>
</dbReference>
<gene>
    <name evidence="8" type="ORF">METZ01_LOCUS261682</name>
</gene>
<evidence type="ECO:0000256" key="3">
    <source>
        <dbReference type="ARBA" id="ARBA00022748"/>
    </source>
</evidence>
<evidence type="ECO:0000256" key="4">
    <source>
        <dbReference type="ARBA" id="ARBA00022989"/>
    </source>
</evidence>
<evidence type="ECO:0000256" key="5">
    <source>
        <dbReference type="ARBA" id="ARBA00023136"/>
    </source>
</evidence>
<sequence length="348" mass="39802">MPKMFVFTLIWMMFLIIIGTLAQAEMGLFAVQKRYFSSWVIWFWYLPTPGGRLTLLVMFINLSFFICSKTLWTKDKIGILILHFGGLLLMIGGGLTAMFSLEGNVVIDEGEKSNFIEDYYYMELAIINTSKDQYDHFTIFDTPILKAGKILKHQDIPFEAEIISYIENCEPVKREKPAGLQYKGMMKNFMLSDLSPLKEENMNRPGLIISLTNTGKSSDGIYGLFLGQIVPQTLKINGENFTIVFRKKRTYLPFELELMDFKKVMHPGTGIAKSYSSDINIIESGISKHILIEMNQPLRYKGYTFYQSSFIESVDGETTVLATVKNYGRLFPYISSIIMCFGLLVYLV</sequence>
<evidence type="ECO:0000313" key="8">
    <source>
        <dbReference type="EMBL" id="SVC08828.1"/>
    </source>
</evidence>
<keyword evidence="4 6" id="KW-1133">Transmembrane helix</keyword>
<proteinExistence type="predicted"/>
<dbReference type="EMBL" id="UINC01072876">
    <property type="protein sequence ID" value="SVC08828.1"/>
    <property type="molecule type" value="Genomic_DNA"/>
</dbReference>
<dbReference type="GO" id="GO:0017004">
    <property type="term" value="P:cytochrome complex assembly"/>
    <property type="evidence" value="ECO:0007669"/>
    <property type="project" value="UniProtKB-KW"/>
</dbReference>
<dbReference type="InterPro" id="IPR007816">
    <property type="entry name" value="ResB-like_domain"/>
</dbReference>
<dbReference type="PANTHER" id="PTHR31566">
    <property type="entry name" value="CYTOCHROME C BIOGENESIS PROTEIN CCS1, CHLOROPLASTIC"/>
    <property type="match status" value="1"/>
</dbReference>